<gene>
    <name evidence="1" type="ORF">CLODIP_2_CD11201</name>
</gene>
<evidence type="ECO:0000313" key="1">
    <source>
        <dbReference type="EMBL" id="CAB3387276.1"/>
    </source>
</evidence>
<comment type="caution">
    <text evidence="1">The sequence shown here is derived from an EMBL/GenBank/DDBJ whole genome shotgun (WGS) entry which is preliminary data.</text>
</comment>
<evidence type="ECO:0000313" key="2">
    <source>
        <dbReference type="Proteomes" id="UP000494165"/>
    </source>
</evidence>
<proteinExistence type="predicted"/>
<organism evidence="1 2">
    <name type="scientific">Cloeon dipterum</name>
    <dbReference type="NCBI Taxonomy" id="197152"/>
    <lineage>
        <taxon>Eukaryota</taxon>
        <taxon>Metazoa</taxon>
        <taxon>Ecdysozoa</taxon>
        <taxon>Arthropoda</taxon>
        <taxon>Hexapoda</taxon>
        <taxon>Insecta</taxon>
        <taxon>Pterygota</taxon>
        <taxon>Palaeoptera</taxon>
        <taxon>Ephemeroptera</taxon>
        <taxon>Pisciforma</taxon>
        <taxon>Baetidae</taxon>
        <taxon>Cloeon</taxon>
    </lineage>
</organism>
<reference evidence="1 2" key="1">
    <citation type="submission" date="2020-04" db="EMBL/GenBank/DDBJ databases">
        <authorList>
            <person name="Alioto T."/>
            <person name="Alioto T."/>
            <person name="Gomez Garrido J."/>
        </authorList>
    </citation>
    <scope>NUCLEOTIDE SEQUENCE [LARGE SCALE GENOMIC DNA]</scope>
</reference>
<accession>A0A8S1E465</accession>
<dbReference type="Proteomes" id="UP000494165">
    <property type="component" value="Unassembled WGS sequence"/>
</dbReference>
<sequence length="87" mass="10073">MFLGLQTSWNQRLVIVTAITIENQEIPKINCQMTANVLLACHAQPIRQSYDSKSTSEKRIAKECHNIRLRGKSTFHTFSCKFEIFEQ</sequence>
<protein>
    <submittedName>
        <fullName evidence="1">Uncharacterized protein</fullName>
    </submittedName>
</protein>
<name>A0A8S1E465_9INSE</name>
<keyword evidence="2" id="KW-1185">Reference proteome</keyword>
<dbReference type="AlphaFoldDB" id="A0A8S1E465"/>
<dbReference type="EMBL" id="CADEPI010000557">
    <property type="protein sequence ID" value="CAB3387276.1"/>
    <property type="molecule type" value="Genomic_DNA"/>
</dbReference>